<evidence type="ECO:0000313" key="4">
    <source>
        <dbReference type="Proteomes" id="UP000076798"/>
    </source>
</evidence>
<dbReference type="InterPro" id="IPR006680">
    <property type="entry name" value="Amidohydro-rel"/>
</dbReference>
<dbReference type="InterPro" id="IPR032466">
    <property type="entry name" value="Metal_Hydrolase"/>
</dbReference>
<dbReference type="AlphaFoldDB" id="A0A166GNB1"/>
<dbReference type="GO" id="GO:0006145">
    <property type="term" value="P:purine nucleobase catabolic process"/>
    <property type="evidence" value="ECO:0007669"/>
    <property type="project" value="TreeGrafter"/>
</dbReference>
<dbReference type="SUPFAM" id="SSF51338">
    <property type="entry name" value="Composite domain of metallo-dependent hydrolases"/>
    <property type="match status" value="1"/>
</dbReference>
<dbReference type="GO" id="GO:0005737">
    <property type="term" value="C:cytoplasm"/>
    <property type="evidence" value="ECO:0007669"/>
    <property type="project" value="TreeGrafter"/>
</dbReference>
<organism evidence="3 4">
    <name type="scientific">Sistotremastrum suecicum HHB10207 ss-3</name>
    <dbReference type="NCBI Taxonomy" id="1314776"/>
    <lineage>
        <taxon>Eukaryota</taxon>
        <taxon>Fungi</taxon>
        <taxon>Dikarya</taxon>
        <taxon>Basidiomycota</taxon>
        <taxon>Agaricomycotina</taxon>
        <taxon>Agaricomycetes</taxon>
        <taxon>Sistotremastrales</taxon>
        <taxon>Sistotremastraceae</taxon>
        <taxon>Sistotremastrum</taxon>
    </lineage>
</organism>
<dbReference type="STRING" id="1314776.A0A166GNB1"/>
<evidence type="ECO:0000259" key="2">
    <source>
        <dbReference type="Pfam" id="PF01979"/>
    </source>
</evidence>
<sequence>MLGKAPYIWDPTAQRHENESSKLTWKTLALGSATVLSVATLWISWRPLETSNATFDSTFSKAAVLQECDRLQMKAGAPAEFVSRKESDRFVPGTSAYLLKNATIWTGGKDGEQILHEMNVFLDKGIIKEIVPTSSRRFQSLEKEIQIIELNGSWITPGLIDMHSHIGVFPSPTTMGTFDMNSWSGPVLPGLRSIDAMNTHDALYNLSIAGGVTTVLILPGSANAIGQISFEHLGGQAYTIKLRETKERSPGSKVLSPPSHPNGSAFEEGGKLRWRHLKYRLTVGENPTSNYGGSRMDTYWAFREAYEEARKLKRAQDNYCLKAQKGLWKGLGEFPESLKWQSLVDVLRGRTKVHTHCYSAVDFDAIVRLSNEFEFPLAAFHHAHEAYLVPDLLKKAYGEPPAIAMFATSARYKHEAYWGSEFAPKILADAGIKVILKSDVPAVNSRYLAYEAQQAHYYGLRTTLALASITTVPAKTLGLDHRVGYIREGYDADLVVWDSHPLALGATPKQVFIDGIPQYPVAFVSEKSAEAQAPPKVPSFDHEANDALDYNGMPPLNGQTFPNVLFTNVKSIWTGSGYQDLQESVGTNETLGQVLVDSGVITCVAIDCIIPRPPIPGLPPAPVIKVVDLEGGSLNPGLVAYGADIGLQEIEGERTTNDGPVFDPMVGRVPGIAGGEGYLPRAVDGLQFGGRDSLLAYRSGVTRAITAPAHEGFLAGLSTYFSVGASHRFEKGAVLEDVVAVHVALGHYGRMPYDTKSSISTQIGALRYLLTGNGVGEIGKCFSRGEKTLVVEVDNADIIGAVLALKSEIESKSMTKMKFTISGGTEAHLLAEQIAEAGVGVIVRPSRPFPVTWDKRRILPGPPLSEESAVVALKEANVTVGTGVAELWATRHIRFDAGWAALESSGRITQTEALLMASTNLEKLLGVPDYEVSNDLVATKGGTILDFSGKVVGVISSRRKMVELF</sequence>
<feature type="domain" description="Amidohydrolase-related" evidence="2">
    <location>
        <begin position="423"/>
        <end position="515"/>
    </location>
</feature>
<dbReference type="SUPFAM" id="SSF51556">
    <property type="entry name" value="Metallo-dependent hydrolases"/>
    <property type="match status" value="1"/>
</dbReference>
<dbReference type="PANTHER" id="PTHR43668:SF5">
    <property type="entry name" value="AMIDOHYDROLASE 3 DOMAIN-CONTAINING PROTEIN"/>
    <property type="match status" value="1"/>
</dbReference>
<dbReference type="Gene3D" id="3.20.20.140">
    <property type="entry name" value="Metal-dependent hydrolases"/>
    <property type="match status" value="3"/>
</dbReference>
<gene>
    <name evidence="3" type="ORF">SISSUDRAFT_981196</name>
</gene>
<proteinExistence type="predicted"/>
<reference evidence="3 4" key="1">
    <citation type="journal article" date="2016" name="Mol. Biol. Evol.">
        <title>Comparative Genomics of Early-Diverging Mushroom-Forming Fungi Provides Insights into the Origins of Lignocellulose Decay Capabilities.</title>
        <authorList>
            <person name="Nagy L.G."/>
            <person name="Riley R."/>
            <person name="Tritt A."/>
            <person name="Adam C."/>
            <person name="Daum C."/>
            <person name="Floudas D."/>
            <person name="Sun H."/>
            <person name="Yadav J.S."/>
            <person name="Pangilinan J."/>
            <person name="Larsson K.H."/>
            <person name="Matsuura K."/>
            <person name="Barry K."/>
            <person name="Labutti K."/>
            <person name="Kuo R."/>
            <person name="Ohm R.A."/>
            <person name="Bhattacharya S.S."/>
            <person name="Shirouzu T."/>
            <person name="Yoshinaga Y."/>
            <person name="Martin F.M."/>
            <person name="Grigoriev I.V."/>
            <person name="Hibbett D.S."/>
        </authorList>
    </citation>
    <scope>NUCLEOTIDE SEQUENCE [LARGE SCALE GENOMIC DNA]</scope>
    <source>
        <strain evidence="3 4">HHB10207 ss-3</strain>
    </source>
</reference>
<dbReference type="GO" id="GO:0004038">
    <property type="term" value="F:allantoinase activity"/>
    <property type="evidence" value="ECO:0007669"/>
    <property type="project" value="TreeGrafter"/>
</dbReference>
<evidence type="ECO:0000313" key="3">
    <source>
        <dbReference type="EMBL" id="KZT41849.1"/>
    </source>
</evidence>
<name>A0A166GNB1_9AGAM</name>
<protein>
    <submittedName>
        <fullName evidence="3">Carbohydrate esterase family 9 protein</fullName>
    </submittedName>
</protein>
<dbReference type="InterPro" id="IPR050138">
    <property type="entry name" value="DHOase/Allantoinase_Hydrolase"/>
</dbReference>
<keyword evidence="4" id="KW-1185">Reference proteome</keyword>
<dbReference type="OrthoDB" id="10258955at2759"/>
<dbReference type="Proteomes" id="UP000076798">
    <property type="component" value="Unassembled WGS sequence"/>
</dbReference>
<accession>A0A166GNB1</accession>
<evidence type="ECO:0000256" key="1">
    <source>
        <dbReference type="SAM" id="MobiDB-lite"/>
    </source>
</evidence>
<dbReference type="EMBL" id="KV428018">
    <property type="protein sequence ID" value="KZT41849.1"/>
    <property type="molecule type" value="Genomic_DNA"/>
</dbReference>
<feature type="region of interest" description="Disordered" evidence="1">
    <location>
        <begin position="247"/>
        <end position="267"/>
    </location>
</feature>
<dbReference type="Pfam" id="PF01979">
    <property type="entry name" value="Amidohydro_1"/>
    <property type="match status" value="1"/>
</dbReference>
<dbReference type="PANTHER" id="PTHR43668">
    <property type="entry name" value="ALLANTOINASE"/>
    <property type="match status" value="1"/>
</dbReference>
<dbReference type="InterPro" id="IPR011059">
    <property type="entry name" value="Metal-dep_hydrolase_composite"/>
</dbReference>